<proteinExistence type="predicted"/>
<feature type="domain" description="Bacterial alpha-L-rhamnosidase N-terminal" evidence="6">
    <location>
        <begin position="327"/>
        <end position="497"/>
    </location>
</feature>
<feature type="signal peptide" evidence="4">
    <location>
        <begin position="1"/>
        <end position="22"/>
    </location>
</feature>
<dbReference type="PANTHER" id="PTHR33307">
    <property type="entry name" value="ALPHA-RHAMNOSIDASE (EUROFUNG)"/>
    <property type="match status" value="1"/>
</dbReference>
<evidence type="ECO:0000313" key="10">
    <source>
        <dbReference type="Proteomes" id="UP000292884"/>
    </source>
</evidence>
<dbReference type="OrthoDB" id="9766741at2"/>
<dbReference type="RefSeq" id="WP_131554654.1">
    <property type="nucleotide sequence ID" value="NZ_SJSK01000005.1"/>
</dbReference>
<feature type="domain" description="Alpha-L-rhamnosidase six-hairpin glycosidase" evidence="7">
    <location>
        <begin position="622"/>
        <end position="948"/>
    </location>
</feature>
<feature type="domain" description="Alpha-L-rhamnosidase concanavalin-like" evidence="5">
    <location>
        <begin position="509"/>
        <end position="614"/>
    </location>
</feature>
<dbReference type="InterPro" id="IPR008928">
    <property type="entry name" value="6-hairpin_glycosidase_sf"/>
</dbReference>
<accession>A0A4R0MP76</accession>
<dbReference type="Proteomes" id="UP000292884">
    <property type="component" value="Unassembled WGS sequence"/>
</dbReference>
<evidence type="ECO:0000256" key="2">
    <source>
        <dbReference type="ARBA" id="ARBA00012652"/>
    </source>
</evidence>
<dbReference type="InterPro" id="IPR013783">
    <property type="entry name" value="Ig-like_fold"/>
</dbReference>
<dbReference type="Pfam" id="PF05592">
    <property type="entry name" value="Bac_rhamnosid"/>
    <property type="match status" value="1"/>
</dbReference>
<dbReference type="InterPro" id="IPR035396">
    <property type="entry name" value="Bac_rhamnosid6H"/>
</dbReference>
<dbReference type="Pfam" id="PF17390">
    <property type="entry name" value="Bac_rhamnosid_C"/>
    <property type="match status" value="1"/>
</dbReference>
<dbReference type="Pfam" id="PF17389">
    <property type="entry name" value="Bac_rhamnosid6H"/>
    <property type="match status" value="1"/>
</dbReference>
<keyword evidence="4" id="KW-0732">Signal</keyword>
<dbReference type="Pfam" id="PF08531">
    <property type="entry name" value="Bac_rhamnosid_N"/>
    <property type="match status" value="1"/>
</dbReference>
<dbReference type="InterPro" id="IPR013737">
    <property type="entry name" value="Bac_rhamnosid_N"/>
</dbReference>
<dbReference type="Gene3D" id="2.60.420.10">
    <property type="entry name" value="Maltose phosphorylase, domain 3"/>
    <property type="match status" value="1"/>
</dbReference>
<dbReference type="Gene3D" id="1.50.10.10">
    <property type="match status" value="1"/>
</dbReference>
<dbReference type="PIRSF" id="PIRSF010631">
    <property type="entry name" value="A-rhamnsds"/>
    <property type="match status" value="1"/>
</dbReference>
<gene>
    <name evidence="9" type="ORF">EZ428_18345</name>
</gene>
<dbReference type="SUPFAM" id="SSF48208">
    <property type="entry name" value="Six-hairpin glycosidases"/>
    <property type="match status" value="1"/>
</dbReference>
<keyword evidence="3" id="KW-0378">Hydrolase</keyword>
<feature type="chain" id="PRO_5020348524" description="alpha-L-rhamnosidase" evidence="4">
    <location>
        <begin position="23"/>
        <end position="1062"/>
    </location>
</feature>
<evidence type="ECO:0000259" key="6">
    <source>
        <dbReference type="Pfam" id="PF08531"/>
    </source>
</evidence>
<keyword evidence="10" id="KW-1185">Reference proteome</keyword>
<dbReference type="EC" id="3.2.1.40" evidence="2"/>
<dbReference type="InterPro" id="IPR016007">
    <property type="entry name" value="Alpha_rhamnosid"/>
</dbReference>
<dbReference type="GO" id="GO:0005975">
    <property type="term" value="P:carbohydrate metabolic process"/>
    <property type="evidence" value="ECO:0007669"/>
    <property type="project" value="InterPro"/>
</dbReference>
<dbReference type="InterPro" id="IPR012341">
    <property type="entry name" value="6hp_glycosidase-like_sf"/>
</dbReference>
<name>A0A4R0MP76_9SPHI</name>
<reference evidence="9 10" key="1">
    <citation type="submission" date="2019-02" db="EMBL/GenBank/DDBJ databases">
        <title>Pedobacter sp. RP-1-13 sp. nov., isolated from Arctic soil.</title>
        <authorList>
            <person name="Dahal R.H."/>
        </authorList>
    </citation>
    <scope>NUCLEOTIDE SEQUENCE [LARGE SCALE GENOMIC DNA]</scope>
    <source>
        <strain evidence="9 10">RP-1-13</strain>
    </source>
</reference>
<dbReference type="EMBL" id="SJSK01000005">
    <property type="protein sequence ID" value="TCC88600.1"/>
    <property type="molecule type" value="Genomic_DNA"/>
</dbReference>
<dbReference type="Pfam" id="PF25788">
    <property type="entry name" value="Ig_Rha78A_N"/>
    <property type="match status" value="1"/>
</dbReference>
<dbReference type="AlphaFoldDB" id="A0A4R0MP76"/>
<dbReference type="InterPro" id="IPR035398">
    <property type="entry name" value="Bac_rhamnosid_C"/>
</dbReference>
<dbReference type="Gene3D" id="2.60.120.260">
    <property type="entry name" value="Galactose-binding domain-like"/>
    <property type="match status" value="3"/>
</dbReference>
<evidence type="ECO:0000259" key="5">
    <source>
        <dbReference type="Pfam" id="PF05592"/>
    </source>
</evidence>
<evidence type="ECO:0000256" key="1">
    <source>
        <dbReference type="ARBA" id="ARBA00001445"/>
    </source>
</evidence>
<dbReference type="GO" id="GO:0030596">
    <property type="term" value="F:alpha-L-rhamnosidase activity"/>
    <property type="evidence" value="ECO:0007669"/>
    <property type="project" value="UniProtKB-EC"/>
</dbReference>
<dbReference type="Gene3D" id="2.60.40.10">
    <property type="entry name" value="Immunoglobulins"/>
    <property type="match status" value="1"/>
</dbReference>
<evidence type="ECO:0000259" key="8">
    <source>
        <dbReference type="Pfam" id="PF17390"/>
    </source>
</evidence>
<evidence type="ECO:0000313" key="9">
    <source>
        <dbReference type="EMBL" id="TCC88600.1"/>
    </source>
</evidence>
<dbReference type="InterPro" id="IPR008902">
    <property type="entry name" value="Rhamnosid_concanavalin"/>
</dbReference>
<evidence type="ECO:0000259" key="7">
    <source>
        <dbReference type="Pfam" id="PF17389"/>
    </source>
</evidence>
<dbReference type="PANTHER" id="PTHR33307:SF6">
    <property type="entry name" value="ALPHA-RHAMNOSIDASE (EUROFUNG)-RELATED"/>
    <property type="match status" value="1"/>
</dbReference>
<protein>
    <recommendedName>
        <fullName evidence="2">alpha-L-rhamnosidase</fullName>
        <ecNumber evidence="2">3.2.1.40</ecNumber>
    </recommendedName>
</protein>
<evidence type="ECO:0000256" key="4">
    <source>
        <dbReference type="SAM" id="SignalP"/>
    </source>
</evidence>
<organism evidence="9 10">
    <name type="scientific">Pedobacter frigiditerrae</name>
    <dbReference type="NCBI Taxonomy" id="2530452"/>
    <lineage>
        <taxon>Bacteria</taxon>
        <taxon>Pseudomonadati</taxon>
        <taxon>Bacteroidota</taxon>
        <taxon>Sphingobacteriia</taxon>
        <taxon>Sphingobacteriales</taxon>
        <taxon>Sphingobacteriaceae</taxon>
        <taxon>Pedobacter</taxon>
    </lineage>
</organism>
<feature type="domain" description="Alpha-L-rhamnosidase C-terminal" evidence="8">
    <location>
        <begin position="951"/>
        <end position="1024"/>
    </location>
</feature>
<comment type="caution">
    <text evidence="9">The sequence shown here is derived from an EMBL/GenBank/DDBJ whole genome shotgun (WGS) entry which is preliminary data.</text>
</comment>
<sequence length="1062" mass="119935">MPFHKTYLLLIFCLLGSWSTSAQINSSSIENLRCESTIDPIGIDAVNPRLSWITVTKEKNWSQGAYQILVASSKQNLDKNIGDIWDSGEVRSAASNQVSYMGKPLKSRNVYYWKVKVWDAALKNAVWSKPAYWEMGILKESEWQAQWIGRHNNSFDDFDNQLIGSDWIWAPKDLKSSKISLKKEFTINSSKKIKSAYFLFTADQFADVFINGELVYGAGGKGKFEELKKVDVIKFLKVKNTIEIFAKKGEKQGGFIGRLKVIYQDGDTLLIKSDQSWLIAAPETKENQAVKIADFGQKPWSRMLDYAPLQSEPAPYLRKNFVAQKLTVKRARVYFAAPGWAEIQLNGKKAGGERLRDAGFTRFDKRILYTTYDVTNLVIPGQNALGVILGTGWYDTHDLAVWNLERAPWRGRPRLKLQLFIEYTDGRSQTIVSDGSWNATTGPILADGIYSGTVYDANKELGDWSKAGFKENAWKKVTLMPDPGGVMMAMQSPPVAVSKIIKPVAVTEPKPGVYIVDMGENFSGHVQISMSAPKGTKMTMKHAELLKPDGTIERGNIMSFMAPTHPEQYFQTDVYVFKGQGKETWEQQFTYHGFRYIEVTGLPFKPSLENFTGKFSHTLFEQDGKLETSNTLINDIHKIIIQAYLSNAQNIPTDCPQREKNGWTGDAHLAAEMGIMNFNTLTFYEKFLDDNYDAMMPDGELPVIIPSANWGLHWDPEWNSAYHLIAWYLYQYYGDVKVLAKHYDKLKLYVDNLALKRKNGLTGGFTYGDWAFYDTQTSKKLTANAYLFLDAQIMANAAKILGNNADMLKYQSLADDVKKNYNITFLDRSKATYDNGSQTALSTSLYFDLVPDDMKKEVLKTLSNNIDSAGHIDAGILGTKHLLRTLSDYHNTDLAFRLVNNTKNPGWGYLVKQGATALPGGWGREGKPSLGSQNHIMFGDVDAWFYRDLAGIKHDPKSAGFKHFFIKPEPQDGLEWVKASYRSVYGLIRSEWRKEAGKLHLKVEIPANAFATIIIPVSTPDQINFDGKKLRELSGIVDFKKEDNRVNIEMGSGIYEFEVENL</sequence>
<comment type="catalytic activity">
    <reaction evidence="1">
        <text>Hydrolysis of terminal non-reducing alpha-L-rhamnose residues in alpha-L-rhamnosides.</text>
        <dbReference type="EC" id="3.2.1.40"/>
    </reaction>
</comment>
<evidence type="ECO:0000256" key="3">
    <source>
        <dbReference type="ARBA" id="ARBA00022801"/>
    </source>
</evidence>